<proteinExistence type="predicted"/>
<comment type="caution">
    <text evidence="1">The sequence shown here is derived from an EMBL/GenBank/DDBJ whole genome shotgun (WGS) entry which is preliminary data.</text>
</comment>
<name>A0A426ZC03_ENSVE</name>
<evidence type="ECO:0000313" key="2">
    <source>
        <dbReference type="Proteomes" id="UP000287651"/>
    </source>
</evidence>
<reference evidence="1 2" key="1">
    <citation type="journal article" date="2014" name="Agronomy (Basel)">
        <title>A Draft Genome Sequence for Ensete ventricosum, the Drought-Tolerant Tree Against Hunger.</title>
        <authorList>
            <person name="Harrison J."/>
            <person name="Moore K.A."/>
            <person name="Paszkiewicz K."/>
            <person name="Jones T."/>
            <person name="Grant M."/>
            <person name="Ambacheew D."/>
            <person name="Muzemil S."/>
            <person name="Studholme D.J."/>
        </authorList>
    </citation>
    <scope>NUCLEOTIDE SEQUENCE [LARGE SCALE GENOMIC DNA]</scope>
</reference>
<protein>
    <submittedName>
        <fullName evidence="1">Uncharacterized protein</fullName>
    </submittedName>
</protein>
<organism evidence="1 2">
    <name type="scientific">Ensete ventricosum</name>
    <name type="common">Abyssinian banana</name>
    <name type="synonym">Musa ensete</name>
    <dbReference type="NCBI Taxonomy" id="4639"/>
    <lineage>
        <taxon>Eukaryota</taxon>
        <taxon>Viridiplantae</taxon>
        <taxon>Streptophyta</taxon>
        <taxon>Embryophyta</taxon>
        <taxon>Tracheophyta</taxon>
        <taxon>Spermatophyta</taxon>
        <taxon>Magnoliopsida</taxon>
        <taxon>Liliopsida</taxon>
        <taxon>Zingiberales</taxon>
        <taxon>Musaceae</taxon>
        <taxon>Ensete</taxon>
    </lineage>
</organism>
<dbReference type="EMBL" id="AMZH03007376">
    <property type="protein sequence ID" value="RRT61456.1"/>
    <property type="molecule type" value="Genomic_DNA"/>
</dbReference>
<accession>A0A426ZC03</accession>
<evidence type="ECO:0000313" key="1">
    <source>
        <dbReference type="EMBL" id="RRT61456.1"/>
    </source>
</evidence>
<sequence>MGLPNCHRRVSWAFRANSALRTRVELPALDKYGAPCNLISRERASPNSLYKVDAQCIDCSLKVSACIKHLSSAPTNLSIRGVELEDPSPDSDLFVQDMISWEEETIICHISKSLPGDLVIGFFVDPHS</sequence>
<dbReference type="Proteomes" id="UP000287651">
    <property type="component" value="Unassembled WGS sequence"/>
</dbReference>
<dbReference type="AlphaFoldDB" id="A0A426ZC03"/>
<gene>
    <name evidence="1" type="ORF">B296_00011165</name>
</gene>